<keyword evidence="5 10" id="KW-0547">Nucleotide-binding</keyword>
<dbReference type="InterPro" id="IPR023656">
    <property type="entry name" value="IMP_biosynth_PurP"/>
</dbReference>
<dbReference type="InterPro" id="IPR011761">
    <property type="entry name" value="ATP-grasp"/>
</dbReference>
<organism evidence="12 13">
    <name type="scientific">Candidatus Roizmanbacteria bacterium RIFCSPLOWO2_02_FULL_38_10</name>
    <dbReference type="NCBI Taxonomy" id="1802074"/>
    <lineage>
        <taxon>Bacteria</taxon>
        <taxon>Candidatus Roizmaniibacteriota</taxon>
    </lineage>
</organism>
<evidence type="ECO:0000256" key="5">
    <source>
        <dbReference type="ARBA" id="ARBA00022741"/>
    </source>
</evidence>
<dbReference type="Pfam" id="PF06849">
    <property type="entry name" value="DUF1246"/>
    <property type="match status" value="1"/>
</dbReference>
<dbReference type="Proteomes" id="UP000176376">
    <property type="component" value="Unassembled WGS sequence"/>
</dbReference>
<evidence type="ECO:0000256" key="2">
    <source>
        <dbReference type="ARBA" id="ARBA00001946"/>
    </source>
</evidence>
<gene>
    <name evidence="12" type="ORF">A3J15_03420</name>
</gene>
<comment type="cofactor">
    <cofactor evidence="2">
        <name>Mg(2+)</name>
        <dbReference type="ChEBI" id="CHEBI:18420"/>
    </cofactor>
</comment>
<dbReference type="GO" id="GO:0016879">
    <property type="term" value="F:ligase activity, forming carbon-nitrogen bonds"/>
    <property type="evidence" value="ECO:0007669"/>
    <property type="project" value="InterPro"/>
</dbReference>
<reference evidence="12 13" key="1">
    <citation type="journal article" date="2016" name="Nat. Commun.">
        <title>Thousands of microbial genomes shed light on interconnected biogeochemical processes in an aquifer system.</title>
        <authorList>
            <person name="Anantharaman K."/>
            <person name="Brown C.T."/>
            <person name="Hug L.A."/>
            <person name="Sharon I."/>
            <person name="Castelle C.J."/>
            <person name="Probst A.J."/>
            <person name="Thomas B.C."/>
            <person name="Singh A."/>
            <person name="Wilkins M.J."/>
            <person name="Karaoz U."/>
            <person name="Brodie E.L."/>
            <person name="Williams K.H."/>
            <person name="Hubbard S.S."/>
            <person name="Banfield J.F."/>
        </authorList>
    </citation>
    <scope>NUCLEOTIDE SEQUENCE [LARGE SCALE GENOMIC DNA]</scope>
</reference>
<keyword evidence="3" id="KW-0436">Ligase</keyword>
<evidence type="ECO:0000256" key="3">
    <source>
        <dbReference type="ARBA" id="ARBA00022598"/>
    </source>
</evidence>
<dbReference type="Gene3D" id="3.30.470.20">
    <property type="entry name" value="ATP-grasp fold, B domain"/>
    <property type="match status" value="1"/>
</dbReference>
<dbReference type="PIRSF" id="PIRSF004602">
    <property type="entry name" value="ATPgrasp_PurP"/>
    <property type="match status" value="1"/>
</dbReference>
<dbReference type="GO" id="GO:0000287">
    <property type="term" value="F:magnesium ion binding"/>
    <property type="evidence" value="ECO:0007669"/>
    <property type="project" value="InterPro"/>
</dbReference>
<sequence>MDYQKYTIATLGSHSALQILHGAKSENFKTLLITTPEREKFYKRFSFIDEVKIIKTFADFPTVEHELKDKNVIIIPHGSFVAYLGVEKNKSMALPYFGNKAVLDWEQDREKQQKWLTDARIEMPPQYKSINDVGEKDFPIIVKTFGAAGGSGYFMARFKNEFKEKIEKIRAEKYIIQKYILGVTLYIHYFYSSLTNNLEVLSMDRRYETNADALGRIPDYLLADPTIEPSFVVVGNSPLVLRESMLPEAYDMGERLVASSKKLINNKGIFGPFCIETIITPDMKFYTIEISARIVAGTNMFTNGSPYAIFHHEKSLSTGQRIAMEIKQAISNNRLELILD</sequence>
<evidence type="ECO:0000256" key="8">
    <source>
        <dbReference type="ARBA" id="ARBA00022842"/>
    </source>
</evidence>
<dbReference type="PANTHER" id="PTHR38147">
    <property type="entry name" value="5-FORMAMINOIMIDAZOLE-4-CARBOXAMIDE-1-(BETA)-D-RIBOFURANOSYL 5'-MONOPHOSPHATE SYNTHETASE-RELATED"/>
    <property type="match status" value="1"/>
</dbReference>
<comment type="caution">
    <text evidence="12">The sequence shown here is derived from an EMBL/GenBank/DDBJ whole genome shotgun (WGS) entry which is preliminary data.</text>
</comment>
<dbReference type="Pfam" id="PF06973">
    <property type="entry name" value="DUF1297"/>
    <property type="match status" value="1"/>
</dbReference>
<proteinExistence type="predicted"/>
<dbReference type="GO" id="GO:0006188">
    <property type="term" value="P:IMP biosynthetic process"/>
    <property type="evidence" value="ECO:0007669"/>
    <property type="project" value="InterPro"/>
</dbReference>
<dbReference type="EMBL" id="MGAY01000005">
    <property type="protein sequence ID" value="OGK57331.1"/>
    <property type="molecule type" value="Genomic_DNA"/>
</dbReference>
<evidence type="ECO:0000256" key="4">
    <source>
        <dbReference type="ARBA" id="ARBA00022723"/>
    </source>
</evidence>
<dbReference type="SUPFAM" id="SSF52440">
    <property type="entry name" value="PreATP-grasp domain"/>
    <property type="match status" value="1"/>
</dbReference>
<evidence type="ECO:0000313" key="12">
    <source>
        <dbReference type="EMBL" id="OGK57331.1"/>
    </source>
</evidence>
<dbReference type="SUPFAM" id="SSF56059">
    <property type="entry name" value="Glutathione synthetase ATP-binding domain-like"/>
    <property type="match status" value="1"/>
</dbReference>
<evidence type="ECO:0000313" key="13">
    <source>
        <dbReference type="Proteomes" id="UP000176376"/>
    </source>
</evidence>
<dbReference type="Gene3D" id="3.30.1490.20">
    <property type="entry name" value="ATP-grasp fold, A domain"/>
    <property type="match status" value="1"/>
</dbReference>
<keyword evidence="4" id="KW-0479">Metal-binding</keyword>
<dbReference type="InterPro" id="IPR016185">
    <property type="entry name" value="PreATP-grasp_dom_sf"/>
</dbReference>
<comment type="cofactor">
    <cofactor evidence="1">
        <name>Mn(2+)</name>
        <dbReference type="ChEBI" id="CHEBI:29035"/>
    </cofactor>
</comment>
<dbReference type="InterPro" id="IPR010672">
    <property type="entry name" value="IMP_biosynth_PurP_N"/>
</dbReference>
<name>A0A1F7JNZ7_9BACT</name>
<dbReference type="STRING" id="1802074.A3J15_03420"/>
<keyword evidence="6" id="KW-0658">Purine biosynthesis</keyword>
<dbReference type="PANTHER" id="PTHR38147:SF2">
    <property type="entry name" value="5-FORMAMINOIMIDAZOLE-4-CARBOXAMIDE-1-(BETA)-D-RIBOFURANOSYL 5'-MONOPHOSPHATE SYNTHETASE"/>
    <property type="match status" value="1"/>
</dbReference>
<evidence type="ECO:0000256" key="6">
    <source>
        <dbReference type="ARBA" id="ARBA00022755"/>
    </source>
</evidence>
<dbReference type="GO" id="GO:0005524">
    <property type="term" value="F:ATP binding"/>
    <property type="evidence" value="ECO:0007669"/>
    <property type="project" value="UniProtKB-UniRule"/>
</dbReference>
<dbReference type="AlphaFoldDB" id="A0A1F7JNZ7"/>
<evidence type="ECO:0000256" key="7">
    <source>
        <dbReference type="ARBA" id="ARBA00022840"/>
    </source>
</evidence>
<keyword evidence="9" id="KW-0464">Manganese</keyword>
<keyword evidence="8" id="KW-0460">Magnesium</keyword>
<dbReference type="Gene3D" id="3.40.50.20">
    <property type="match status" value="1"/>
</dbReference>
<evidence type="ECO:0000259" key="11">
    <source>
        <dbReference type="PROSITE" id="PS50975"/>
    </source>
</evidence>
<accession>A0A1F7JNZ7</accession>
<dbReference type="InterPro" id="IPR009720">
    <property type="entry name" value="IMP_biosynth_PurP_C"/>
</dbReference>
<evidence type="ECO:0000256" key="9">
    <source>
        <dbReference type="ARBA" id="ARBA00023211"/>
    </source>
</evidence>
<protein>
    <recommendedName>
        <fullName evidence="11">ATP-grasp domain-containing protein</fullName>
    </recommendedName>
</protein>
<evidence type="ECO:0000256" key="10">
    <source>
        <dbReference type="PROSITE-ProRule" id="PRU00409"/>
    </source>
</evidence>
<dbReference type="PROSITE" id="PS50975">
    <property type="entry name" value="ATP_GRASP"/>
    <property type="match status" value="1"/>
</dbReference>
<evidence type="ECO:0000256" key="1">
    <source>
        <dbReference type="ARBA" id="ARBA00001936"/>
    </source>
</evidence>
<feature type="domain" description="ATP-grasp" evidence="11">
    <location>
        <begin position="113"/>
        <end position="331"/>
    </location>
</feature>
<keyword evidence="7 10" id="KW-0067">ATP-binding</keyword>
<dbReference type="InterPro" id="IPR013815">
    <property type="entry name" value="ATP_grasp_subdomain_1"/>
</dbReference>